<dbReference type="OrthoDB" id="9801221at2"/>
<feature type="transmembrane region" description="Helical" evidence="1">
    <location>
        <begin position="136"/>
        <end position="154"/>
    </location>
</feature>
<dbReference type="Proteomes" id="UP000035760">
    <property type="component" value="Unassembled WGS sequence"/>
</dbReference>
<feature type="transmembrane region" description="Helical" evidence="1">
    <location>
        <begin position="52"/>
        <end position="72"/>
    </location>
</feature>
<dbReference type="RefSeq" id="WP_048670501.1">
    <property type="nucleotide sequence ID" value="NZ_CBTJ020000020.1"/>
</dbReference>
<dbReference type="AlphaFoldDB" id="W6M1T7"/>
<keyword evidence="1" id="KW-1133">Transmembrane helix</keyword>
<feature type="transmembrane region" description="Helical" evidence="1">
    <location>
        <begin position="79"/>
        <end position="100"/>
    </location>
</feature>
<gene>
    <name evidence="2" type="ORF">BN873_150189</name>
</gene>
<reference evidence="2" key="2">
    <citation type="submission" date="2014-03" db="EMBL/GenBank/DDBJ databases">
        <title>Candidatus Competibacter-lineage genomes retrieved from metagenomes reveal functional metabolic diversity.</title>
        <authorList>
            <person name="McIlroy S.J."/>
            <person name="Albertsen M."/>
            <person name="Andresen E.K."/>
            <person name="Saunders A.M."/>
            <person name="Kristiansen R."/>
            <person name="Stokholm-Bjerregaard M."/>
            <person name="Nielsen K.L."/>
            <person name="Nielsen P.H."/>
        </authorList>
    </citation>
    <scope>NUCLEOTIDE SEQUENCE</scope>
    <source>
        <strain evidence="2">Run_A_D11</strain>
    </source>
</reference>
<accession>W6M1T7</accession>
<evidence type="ECO:0000256" key="1">
    <source>
        <dbReference type="SAM" id="Phobius"/>
    </source>
</evidence>
<proteinExistence type="predicted"/>
<dbReference type="STRING" id="1400863.BN873_150189"/>
<evidence type="ECO:0000313" key="2">
    <source>
        <dbReference type="EMBL" id="CDI01401.1"/>
    </source>
</evidence>
<reference evidence="2" key="1">
    <citation type="submission" date="2013-07" db="EMBL/GenBank/DDBJ databases">
        <authorList>
            <person name="McIlroy S."/>
        </authorList>
    </citation>
    <scope>NUCLEOTIDE SEQUENCE [LARGE SCALE GENOMIC DNA]</scope>
    <source>
        <strain evidence="2">Run_A_D11</strain>
    </source>
</reference>
<protein>
    <submittedName>
        <fullName evidence="2">Uncharacterized protein</fullName>
    </submittedName>
</protein>
<keyword evidence="1" id="KW-0472">Membrane</keyword>
<name>W6M1T7_9GAMM</name>
<dbReference type="PROSITE" id="PS51257">
    <property type="entry name" value="PROKAR_LIPOPROTEIN"/>
    <property type="match status" value="1"/>
</dbReference>
<dbReference type="EMBL" id="CBTJ020000020">
    <property type="protein sequence ID" value="CDI01401.1"/>
    <property type="molecule type" value="Genomic_DNA"/>
</dbReference>
<comment type="caution">
    <text evidence="2">The sequence shown here is derived from an EMBL/GenBank/DDBJ whole genome shotgun (WGS) entry which is preliminary data.</text>
</comment>
<keyword evidence="3" id="KW-1185">Reference proteome</keyword>
<organism evidence="2 3">
    <name type="scientific">Candidatus Competibacter denitrificans Run_A_D11</name>
    <dbReference type="NCBI Taxonomy" id="1400863"/>
    <lineage>
        <taxon>Bacteria</taxon>
        <taxon>Pseudomonadati</taxon>
        <taxon>Pseudomonadota</taxon>
        <taxon>Gammaproteobacteria</taxon>
        <taxon>Candidatus Competibacteraceae</taxon>
        <taxon>Candidatus Competibacter</taxon>
    </lineage>
</organism>
<keyword evidence="1" id="KW-0812">Transmembrane</keyword>
<sequence length="164" mass="18438">MNHRLPAILLAVAVVLLLGCHALWGWVPILDSANLAFHEAGHPIFSLLANRLTVYGGTLMQLLIPAACAWECYRREQVYGFYACLVWVAENLLNIARYMADARAHQLPLVGGLDPDVFHDWTEILSRWGLLNQDTALAFLVRVGAVALMAWAVWQAWQRTEDPF</sequence>
<evidence type="ECO:0000313" key="3">
    <source>
        <dbReference type="Proteomes" id="UP000035760"/>
    </source>
</evidence>